<dbReference type="Proteomes" id="UP001432027">
    <property type="component" value="Unassembled WGS sequence"/>
</dbReference>
<comment type="caution">
    <text evidence="3">The sequence shown here is derived from an EMBL/GenBank/DDBJ whole genome shotgun (WGS) entry which is preliminary data.</text>
</comment>
<feature type="region of interest" description="Disordered" evidence="1">
    <location>
        <begin position="95"/>
        <end position="154"/>
    </location>
</feature>
<feature type="compositionally biased region" description="Acidic residues" evidence="1">
    <location>
        <begin position="104"/>
        <end position="129"/>
    </location>
</feature>
<dbReference type="InterPro" id="IPR013087">
    <property type="entry name" value="Znf_C2H2_type"/>
</dbReference>
<gene>
    <name evidence="3" type="ORF">PENTCL1PPCAC_28560</name>
</gene>
<feature type="domain" description="C2H2-type" evidence="2">
    <location>
        <begin position="273"/>
        <end position="293"/>
    </location>
</feature>
<evidence type="ECO:0000313" key="4">
    <source>
        <dbReference type="Proteomes" id="UP001432027"/>
    </source>
</evidence>
<feature type="non-terminal residue" evidence="3">
    <location>
        <position position="1"/>
    </location>
</feature>
<dbReference type="PROSITE" id="PS00028">
    <property type="entry name" value="ZINC_FINGER_C2H2_1"/>
    <property type="match status" value="2"/>
</dbReference>
<reference evidence="3" key="1">
    <citation type="submission" date="2023-10" db="EMBL/GenBank/DDBJ databases">
        <title>Genome assembly of Pristionchus species.</title>
        <authorList>
            <person name="Yoshida K."/>
            <person name="Sommer R.J."/>
        </authorList>
    </citation>
    <scope>NUCLEOTIDE SEQUENCE</scope>
    <source>
        <strain evidence="3">RS0144</strain>
    </source>
</reference>
<sequence length="397" mass="44272">QMTHIVRNLDELTLLDSQSISHTSSILARLFYNLEESEGTTVDEELLNELKVIVDANKQSRIDDVAITHLAKSFLLFVDGLVARNSTVLVPSIGSHHEETSASNEDEDQTTNDNEEPPADQTAEEIDNQEEQHEHGLEQANQKVVSDEDEDVPAPMDLKIGSVPAGAIPAQQPRNFWTLIDGQYLCNNCPRCFDTQRGMLGHAKTCFKVNELHPAAHTRLPRSARKFDYAARGIRTKAASTCPYCDVEMSSVHMVEHHSRKEHMDQRTEVYGCDECGRWCCTVMALIKHWDNHGDCPNGRLIVRKPGEASAPKNRNKDEKKILFACGSCGKGFFSRLGVKYHVVNVCTQAPILDVIKLVSEGIEFISTPTPKGFNLEFVSNSKNIRPPPILMDTGSH</sequence>
<evidence type="ECO:0000259" key="2">
    <source>
        <dbReference type="PROSITE" id="PS00028"/>
    </source>
</evidence>
<evidence type="ECO:0000256" key="1">
    <source>
        <dbReference type="SAM" id="MobiDB-lite"/>
    </source>
</evidence>
<name>A0AAV5UH56_9BILA</name>
<evidence type="ECO:0000313" key="3">
    <source>
        <dbReference type="EMBL" id="GMT06386.1"/>
    </source>
</evidence>
<protein>
    <recommendedName>
        <fullName evidence="2">C2H2-type domain-containing protein</fullName>
    </recommendedName>
</protein>
<dbReference type="SMART" id="SM00355">
    <property type="entry name" value="ZnF_C2H2"/>
    <property type="match status" value="4"/>
</dbReference>
<accession>A0AAV5UH56</accession>
<proteinExistence type="predicted"/>
<organism evidence="3 4">
    <name type="scientific">Pristionchus entomophagus</name>
    <dbReference type="NCBI Taxonomy" id="358040"/>
    <lineage>
        <taxon>Eukaryota</taxon>
        <taxon>Metazoa</taxon>
        <taxon>Ecdysozoa</taxon>
        <taxon>Nematoda</taxon>
        <taxon>Chromadorea</taxon>
        <taxon>Rhabditida</taxon>
        <taxon>Rhabditina</taxon>
        <taxon>Diplogasteromorpha</taxon>
        <taxon>Diplogasteroidea</taxon>
        <taxon>Neodiplogasteridae</taxon>
        <taxon>Pristionchus</taxon>
    </lineage>
</organism>
<keyword evidence="4" id="KW-1185">Reference proteome</keyword>
<feature type="domain" description="C2H2-type" evidence="2">
    <location>
        <begin position="242"/>
        <end position="263"/>
    </location>
</feature>
<dbReference type="EMBL" id="BTSX01000006">
    <property type="protein sequence ID" value="GMT06386.1"/>
    <property type="molecule type" value="Genomic_DNA"/>
</dbReference>
<dbReference type="AlphaFoldDB" id="A0AAV5UH56"/>